<organism evidence="1 2">
    <name type="scientific">Ixodes persulcatus</name>
    <name type="common">Taiga tick</name>
    <dbReference type="NCBI Taxonomy" id="34615"/>
    <lineage>
        <taxon>Eukaryota</taxon>
        <taxon>Metazoa</taxon>
        <taxon>Ecdysozoa</taxon>
        <taxon>Arthropoda</taxon>
        <taxon>Chelicerata</taxon>
        <taxon>Arachnida</taxon>
        <taxon>Acari</taxon>
        <taxon>Parasitiformes</taxon>
        <taxon>Ixodida</taxon>
        <taxon>Ixodoidea</taxon>
        <taxon>Ixodidae</taxon>
        <taxon>Ixodinae</taxon>
        <taxon>Ixodes</taxon>
    </lineage>
</organism>
<name>A0AC60P0B0_IXOPE</name>
<sequence>MKWRCREKRRGSSRKEAVKHSRRRRGAEQSSAHENPAATPRGSQRGTAGGVRANALTPSAYGARRYLPSDLAVSSSPLSSSCASCVVVAASRGPQDGRCRFVVCWSRRCHPNHVNTAADAVSRMKFLHVRRVLLGLSRFVLFFQVGSVGRSRKAVSSRFVVVVVPLPGRCGSWYERRGVLRRPFTDASIADLFLSERTSPESRLLIR</sequence>
<dbReference type="EMBL" id="JABSTQ010011319">
    <property type="protein sequence ID" value="KAG0412825.1"/>
    <property type="molecule type" value="Genomic_DNA"/>
</dbReference>
<reference evidence="1 2" key="1">
    <citation type="journal article" date="2020" name="Cell">
        <title>Large-Scale Comparative Analyses of Tick Genomes Elucidate Their Genetic Diversity and Vector Capacities.</title>
        <authorList>
            <consortium name="Tick Genome and Microbiome Consortium (TIGMIC)"/>
            <person name="Jia N."/>
            <person name="Wang J."/>
            <person name="Shi W."/>
            <person name="Du L."/>
            <person name="Sun Y."/>
            <person name="Zhan W."/>
            <person name="Jiang J.F."/>
            <person name="Wang Q."/>
            <person name="Zhang B."/>
            <person name="Ji P."/>
            <person name="Bell-Sakyi L."/>
            <person name="Cui X.M."/>
            <person name="Yuan T.T."/>
            <person name="Jiang B.G."/>
            <person name="Yang W.F."/>
            <person name="Lam T.T."/>
            <person name="Chang Q.C."/>
            <person name="Ding S.J."/>
            <person name="Wang X.J."/>
            <person name="Zhu J.G."/>
            <person name="Ruan X.D."/>
            <person name="Zhao L."/>
            <person name="Wei J.T."/>
            <person name="Ye R.Z."/>
            <person name="Que T.C."/>
            <person name="Du C.H."/>
            <person name="Zhou Y.H."/>
            <person name="Cheng J.X."/>
            <person name="Dai P.F."/>
            <person name="Guo W.B."/>
            <person name="Han X.H."/>
            <person name="Huang E.J."/>
            <person name="Li L.F."/>
            <person name="Wei W."/>
            <person name="Gao Y.C."/>
            <person name="Liu J.Z."/>
            <person name="Shao H.Z."/>
            <person name="Wang X."/>
            <person name="Wang C.C."/>
            <person name="Yang T.C."/>
            <person name="Huo Q.B."/>
            <person name="Li W."/>
            <person name="Chen H.Y."/>
            <person name="Chen S.E."/>
            <person name="Zhou L.G."/>
            <person name="Ni X.B."/>
            <person name="Tian J.H."/>
            <person name="Sheng Y."/>
            <person name="Liu T."/>
            <person name="Pan Y.S."/>
            <person name="Xia L.Y."/>
            <person name="Li J."/>
            <person name="Zhao F."/>
            <person name="Cao W.C."/>
        </authorList>
    </citation>
    <scope>NUCLEOTIDE SEQUENCE [LARGE SCALE GENOMIC DNA]</scope>
    <source>
        <strain evidence="1">Iper-2018</strain>
    </source>
</reference>
<evidence type="ECO:0000313" key="1">
    <source>
        <dbReference type="EMBL" id="KAG0412825.1"/>
    </source>
</evidence>
<keyword evidence="2" id="KW-1185">Reference proteome</keyword>
<dbReference type="Proteomes" id="UP000805193">
    <property type="component" value="Unassembled WGS sequence"/>
</dbReference>
<evidence type="ECO:0000313" key="2">
    <source>
        <dbReference type="Proteomes" id="UP000805193"/>
    </source>
</evidence>
<comment type="caution">
    <text evidence="1">The sequence shown here is derived from an EMBL/GenBank/DDBJ whole genome shotgun (WGS) entry which is preliminary data.</text>
</comment>
<accession>A0AC60P0B0</accession>
<proteinExistence type="predicted"/>
<protein>
    <submittedName>
        <fullName evidence="1">Uncharacterized protein</fullName>
    </submittedName>
</protein>
<gene>
    <name evidence="1" type="ORF">HPB47_010016</name>
</gene>